<evidence type="ECO:0000256" key="5">
    <source>
        <dbReference type="ARBA" id="ARBA00023016"/>
    </source>
</evidence>
<dbReference type="Pfam" id="PF13945">
    <property type="entry name" value="NST1"/>
    <property type="match status" value="1"/>
</dbReference>
<dbReference type="PANTHER" id="PTHR31780:SF10">
    <property type="entry name" value="LD36051P"/>
    <property type="match status" value="1"/>
</dbReference>
<accession>A0A1Y2FV96</accession>
<evidence type="ECO:0000256" key="6">
    <source>
        <dbReference type="ARBA" id="ARBA00023054"/>
    </source>
</evidence>
<feature type="compositionally biased region" description="Acidic residues" evidence="8">
    <location>
        <begin position="296"/>
        <end position="326"/>
    </location>
</feature>
<dbReference type="InterPro" id="IPR051195">
    <property type="entry name" value="Fungal_stress_NST1"/>
</dbReference>
<evidence type="ECO:0000256" key="8">
    <source>
        <dbReference type="SAM" id="MobiDB-lite"/>
    </source>
</evidence>
<dbReference type="Proteomes" id="UP000193685">
    <property type="component" value="Unassembled WGS sequence"/>
</dbReference>
<evidence type="ECO:0000256" key="7">
    <source>
        <dbReference type="RuleBase" id="RU049441"/>
    </source>
</evidence>
<proteinExistence type="inferred from homology"/>
<feature type="compositionally biased region" description="Pro residues" evidence="8">
    <location>
        <begin position="522"/>
        <end position="531"/>
    </location>
</feature>
<feature type="compositionally biased region" description="Basic and acidic residues" evidence="8">
    <location>
        <begin position="166"/>
        <end position="176"/>
    </location>
</feature>
<evidence type="ECO:0000256" key="4">
    <source>
        <dbReference type="ARBA" id="ARBA00022490"/>
    </source>
</evidence>
<evidence type="ECO:0000313" key="10">
    <source>
        <dbReference type="Proteomes" id="UP000193685"/>
    </source>
</evidence>
<feature type="compositionally biased region" description="Low complexity" evidence="8">
    <location>
        <begin position="599"/>
        <end position="622"/>
    </location>
</feature>
<feature type="compositionally biased region" description="Polar residues" evidence="8">
    <location>
        <begin position="623"/>
        <end position="633"/>
    </location>
</feature>
<dbReference type="GeneID" id="63786929"/>
<protein>
    <recommendedName>
        <fullName evidence="3 7">Stress response protein NST1</fullName>
    </recommendedName>
</protein>
<feature type="compositionally biased region" description="Basic and acidic residues" evidence="8">
    <location>
        <begin position="400"/>
        <end position="511"/>
    </location>
</feature>
<keyword evidence="4 7" id="KW-0963">Cytoplasm</keyword>
<feature type="compositionally biased region" description="Low complexity" evidence="8">
    <location>
        <begin position="576"/>
        <end position="590"/>
    </location>
</feature>
<feature type="compositionally biased region" description="Pro residues" evidence="8">
    <location>
        <begin position="649"/>
        <end position="659"/>
    </location>
</feature>
<comment type="subcellular location">
    <subcellularLocation>
        <location evidence="1 7">Cytoplasm</location>
    </subcellularLocation>
</comment>
<evidence type="ECO:0000256" key="2">
    <source>
        <dbReference type="ARBA" id="ARBA00007112"/>
    </source>
</evidence>
<sequence>MDLPEGSYHAHEGDAHPPPLDSRGYQEAIRAHLTEFEASTQAHTHAHVNGLNDMLASTHLPATTAPSTTKKKKKGKLEKDRIWNTTTNEERERIKDFWLNLGEEERKSLVRVEKEAVLKKMKEQQKHSCSCSVCGRKRTAIEEELEVLYDAYYEELEQYANQQRDQQQHQRLHPEEAAAAASDHIRRLRPHHGKITEMIGSDDEDSYDDDGLDSEDLDSERSYDDELSGDEYSDAYEEDRAPTEFFKFGNSLTVKGGVLTVADDLLKNDGKKFIEMMEQLAERRMQREEEAALEAQEYDDEDDDEYDDDIDSEDYDDEEEEQDALTEEQRMAEGRRMFQIFAARMFEQRVLTAYREKVAQERQAKLLEELELEDSREKEREAKRQKDAAKKKEKKRLQQQKKEEERAKKEAERLAEEAALKAEEARKQEEARKRKEEQRLKKEAEKRALEVERLKKEEEKKKRLAEEKAREQKKQEQLAKEKKAKEDAAKREREAKEAAAREAKAQKEHAKQQQQRQAAQAPAPPQQPLPPVQRKVSPPSKQLSPHVSQASPAIPKTHTPQPQAVPARRSQDYSRPVASQQQPQSHPSAARIIPMPSVQQQQQHQQAQHHQQSGGHPQQQNQRTMTSSISPQQYVAPAAGFPRSVGHPPSLPVPLPPPGIGGVQGQPLQQAHDPFGFNDPRSMQQPPQQQLLNGRPGSGTLPAPHLFSGTAPAGLMQGGIHAMRLAPGTTPQQQQQPPMNSMAAQQRFAPQQGSGFFGLGANTGAPSREDALEHDYRFDNSSSSSAPLGAIGRPSGLPPMRHQPPQRQQPPMQPQQQSSVQQQQPQPPLNAAPGSRPAPIQRPGSVTQPRNNQFGSVRGGVDSLNDVMGSRALLEDDDPIVGLASPSMSFLGSSVSSGGRQTSWGGYDVHGMQQQQQPSHQQQSQGFFHGGASGNSNTWSLSGALATGGPEDSYVPSEKVIRSCCKQAYQRLRQLGNHSLDGFMPLRDVAAQYRVLFSEHEVDESDLLSACGASPSNDNGRGLFLVKHSPAGYLLRYQDEPDGASPFSGSLGSGLGHSLNSLGGEQQKMADRWSVSGLGGNALNGSGDLTSPPLMHAPAKQW</sequence>
<dbReference type="OrthoDB" id="21629at2759"/>
<dbReference type="InterPro" id="IPR025279">
    <property type="entry name" value="NST1"/>
</dbReference>
<name>A0A1Y2FV96_PROLT</name>
<dbReference type="RefSeq" id="XP_040728438.1">
    <property type="nucleotide sequence ID" value="XM_040870330.1"/>
</dbReference>
<feature type="compositionally biased region" description="Acidic residues" evidence="8">
    <location>
        <begin position="200"/>
        <end position="218"/>
    </location>
</feature>
<feature type="compositionally biased region" description="Polar residues" evidence="8">
    <location>
        <begin position="681"/>
        <end position="692"/>
    </location>
</feature>
<feature type="region of interest" description="Disordered" evidence="8">
    <location>
        <begin position="367"/>
        <end position="711"/>
    </location>
</feature>
<keyword evidence="5 7" id="KW-0346">Stress response</keyword>
<feature type="compositionally biased region" description="Basic and acidic residues" evidence="8">
    <location>
        <begin position="367"/>
        <end position="390"/>
    </location>
</feature>
<evidence type="ECO:0000256" key="3">
    <source>
        <dbReference type="ARBA" id="ARBA00020733"/>
    </source>
</evidence>
<evidence type="ECO:0000256" key="1">
    <source>
        <dbReference type="ARBA" id="ARBA00004496"/>
    </source>
</evidence>
<feature type="compositionally biased region" description="Low complexity" evidence="8">
    <location>
        <begin position="512"/>
        <end position="521"/>
    </location>
</feature>
<organism evidence="9 10">
    <name type="scientific">Protomyces lactucae-debilis</name>
    <dbReference type="NCBI Taxonomy" id="2754530"/>
    <lineage>
        <taxon>Eukaryota</taxon>
        <taxon>Fungi</taxon>
        <taxon>Dikarya</taxon>
        <taxon>Ascomycota</taxon>
        <taxon>Taphrinomycotina</taxon>
        <taxon>Taphrinomycetes</taxon>
        <taxon>Taphrinales</taxon>
        <taxon>Protomycetaceae</taxon>
        <taxon>Protomyces</taxon>
    </lineage>
</organism>
<feature type="region of interest" description="Disordered" evidence="8">
    <location>
        <begin position="161"/>
        <end position="230"/>
    </location>
</feature>
<feature type="region of interest" description="Disordered" evidence="8">
    <location>
        <begin position="285"/>
        <end position="331"/>
    </location>
</feature>
<dbReference type="OMA" id="CEDKEME"/>
<feature type="region of interest" description="Disordered" evidence="8">
    <location>
        <begin position="60"/>
        <end position="79"/>
    </location>
</feature>
<comment type="function">
    <text evidence="7">May act as a negative regulator of salt tolerance.</text>
</comment>
<reference evidence="9 10" key="1">
    <citation type="submission" date="2016-07" db="EMBL/GenBank/DDBJ databases">
        <title>Pervasive Adenine N6-methylation of Active Genes in Fungi.</title>
        <authorList>
            <consortium name="DOE Joint Genome Institute"/>
            <person name="Mondo S.J."/>
            <person name="Dannebaum R.O."/>
            <person name="Kuo R.C."/>
            <person name="Labutti K."/>
            <person name="Haridas S."/>
            <person name="Kuo A."/>
            <person name="Salamov A."/>
            <person name="Ahrendt S.R."/>
            <person name="Lipzen A."/>
            <person name="Sullivan W."/>
            <person name="Andreopoulos W.B."/>
            <person name="Clum A."/>
            <person name="Lindquist E."/>
            <person name="Daum C."/>
            <person name="Ramamoorthy G.K."/>
            <person name="Gryganskyi A."/>
            <person name="Culley D."/>
            <person name="Magnuson J.K."/>
            <person name="James T.Y."/>
            <person name="O'Malley M.A."/>
            <person name="Stajich J.E."/>
            <person name="Spatafora J.W."/>
            <person name="Visel A."/>
            <person name="Grigoriev I.V."/>
        </authorList>
    </citation>
    <scope>NUCLEOTIDE SEQUENCE [LARGE SCALE GENOMIC DNA]</scope>
    <source>
        <strain evidence="9 10">12-1054</strain>
    </source>
</reference>
<dbReference type="AlphaFoldDB" id="A0A1Y2FV96"/>
<dbReference type="PANTHER" id="PTHR31780">
    <property type="entry name" value="STRESS RESPONSE PROTEIN NST1-RELATED"/>
    <property type="match status" value="1"/>
</dbReference>
<dbReference type="GO" id="GO:0005737">
    <property type="term" value="C:cytoplasm"/>
    <property type="evidence" value="ECO:0007669"/>
    <property type="project" value="UniProtKB-SubCell"/>
</dbReference>
<comment type="similarity">
    <text evidence="2 7">Belongs to the NST1 family.</text>
</comment>
<evidence type="ECO:0000313" key="9">
    <source>
        <dbReference type="EMBL" id="ORY87943.1"/>
    </source>
</evidence>
<keyword evidence="6 7" id="KW-0175">Coiled coil</keyword>
<dbReference type="EMBL" id="MCFI01000001">
    <property type="protein sequence ID" value="ORY87943.1"/>
    <property type="molecule type" value="Genomic_DNA"/>
</dbReference>
<feature type="region of interest" description="Disordered" evidence="8">
    <location>
        <begin position="728"/>
        <end position="747"/>
    </location>
</feature>
<feature type="region of interest" description="Disordered" evidence="8">
    <location>
        <begin position="1"/>
        <end position="24"/>
    </location>
</feature>
<feature type="compositionally biased region" description="Polar residues" evidence="8">
    <location>
        <begin position="844"/>
        <end position="855"/>
    </location>
</feature>
<feature type="region of interest" description="Disordered" evidence="8">
    <location>
        <begin position="778"/>
        <end position="862"/>
    </location>
</feature>
<dbReference type="STRING" id="56484.A0A1Y2FV96"/>
<feature type="compositionally biased region" description="Low complexity" evidence="8">
    <location>
        <begin position="814"/>
        <end position="824"/>
    </location>
</feature>
<keyword evidence="10" id="KW-1185">Reference proteome</keyword>
<gene>
    <name evidence="9" type="ORF">BCR37DRAFT_385196</name>
</gene>
<comment type="caution">
    <text evidence="9">The sequence shown here is derived from an EMBL/GenBank/DDBJ whole genome shotgun (WGS) entry which is preliminary data.</text>
</comment>
<feature type="compositionally biased region" description="Polar residues" evidence="8">
    <location>
        <begin position="539"/>
        <end position="551"/>
    </location>
</feature>